<dbReference type="Gene3D" id="1.10.10.10">
    <property type="entry name" value="Winged helix-like DNA-binding domain superfamily/Winged helix DNA-binding domain"/>
    <property type="match status" value="1"/>
</dbReference>
<feature type="domain" description="Metallo-beta-lactamase" evidence="1">
    <location>
        <begin position="20"/>
        <end position="235"/>
    </location>
</feature>
<proteinExistence type="predicted"/>
<dbReference type="EMBL" id="CP015378">
    <property type="protein sequence ID" value="ANC77778.1"/>
    <property type="molecule type" value="Genomic_DNA"/>
</dbReference>
<dbReference type="SUPFAM" id="SSF56281">
    <property type="entry name" value="Metallo-hydrolase/oxidoreductase"/>
    <property type="match status" value="1"/>
</dbReference>
<dbReference type="Gene3D" id="3.60.15.10">
    <property type="entry name" value="Ribonuclease Z/Hydroxyacylglutathione hydrolase-like"/>
    <property type="match status" value="1"/>
</dbReference>
<organism evidence="2 3">
    <name type="scientific">Fictibacillus phosphorivorans</name>
    <dbReference type="NCBI Taxonomy" id="1221500"/>
    <lineage>
        <taxon>Bacteria</taxon>
        <taxon>Bacillati</taxon>
        <taxon>Bacillota</taxon>
        <taxon>Bacilli</taxon>
        <taxon>Bacillales</taxon>
        <taxon>Fictibacillaceae</taxon>
        <taxon>Fictibacillus</taxon>
    </lineage>
</organism>
<evidence type="ECO:0000259" key="1">
    <source>
        <dbReference type="SMART" id="SM00849"/>
    </source>
</evidence>
<dbReference type="InterPro" id="IPR050662">
    <property type="entry name" value="Sec-metab_biosynth-thioest"/>
</dbReference>
<reference evidence="2 3" key="1">
    <citation type="submission" date="2016-04" db="EMBL/GenBank/DDBJ databases">
        <title>Complete genome sequence of Fictibacillus phosphorivorans G25-29, a strain toxic to nematodes.</title>
        <authorList>
            <person name="Zheng Z."/>
        </authorList>
    </citation>
    <scope>NUCLEOTIDE SEQUENCE [LARGE SCALE GENOMIC DNA]</scope>
    <source>
        <strain evidence="2 3">G25-29</strain>
    </source>
</reference>
<dbReference type="PANTHER" id="PTHR23131:SF4">
    <property type="entry name" value="METALLO-BETA-LACTAMASE SUPERFAMILY POTEIN"/>
    <property type="match status" value="1"/>
</dbReference>
<dbReference type="SMART" id="SM00849">
    <property type="entry name" value="Lactamase_B"/>
    <property type="match status" value="1"/>
</dbReference>
<dbReference type="KEGG" id="fpn:ABE65_013600"/>
<accession>A0A160IN71</accession>
<dbReference type="Proteomes" id="UP000076623">
    <property type="component" value="Chromosome"/>
</dbReference>
<evidence type="ECO:0000313" key="3">
    <source>
        <dbReference type="Proteomes" id="UP000076623"/>
    </source>
</evidence>
<dbReference type="AlphaFoldDB" id="A0A160IN71"/>
<dbReference type="InterPro" id="IPR036388">
    <property type="entry name" value="WH-like_DNA-bd_sf"/>
</dbReference>
<protein>
    <recommendedName>
        <fullName evidence="1">Metallo-beta-lactamase domain-containing protein</fullName>
    </recommendedName>
</protein>
<dbReference type="Pfam" id="PF00753">
    <property type="entry name" value="Lactamase_B"/>
    <property type="match status" value="1"/>
</dbReference>
<name>A0A160IN71_9BACL</name>
<keyword evidence="3" id="KW-1185">Reference proteome</keyword>
<dbReference type="STRING" id="1221500.ABE65_013600"/>
<sequence length="325" mass="36798">MTQKTAIIPITLPTPFDVGPVNCVLLKSDAVTLVDSGAKTEESRQQLLSILKDHGLTFKDLDYYICTHYHPDHAGLSKEIQESGVPTLMLREAVPYVSGDRKFIEQGETFYTDLYHSFGVPDTLGRIELLKLRKYRTFSSAFVPDTLPLPGDEVPGHEGFIFLKTPGHAPDHLSLYHEKDGILIGGDVLLPHISSNALLEPPALNETERPRTLLQYRETLQYLYTLNLKTVYPGHGEPFTNAAQLITKRLHDHTERAKTLEHLLSDEPLTVFELCRRLFPKLYEKQLGLVVSEVVGHLDLLQSEGRVRVEEEKKISHYRRTGVIR</sequence>
<evidence type="ECO:0000313" key="2">
    <source>
        <dbReference type="EMBL" id="ANC77778.1"/>
    </source>
</evidence>
<dbReference type="RefSeq" id="WP_066395929.1">
    <property type="nucleotide sequence ID" value="NZ_CP015378.1"/>
</dbReference>
<dbReference type="InterPro" id="IPR036866">
    <property type="entry name" value="RibonucZ/Hydroxyglut_hydro"/>
</dbReference>
<dbReference type="InterPro" id="IPR001279">
    <property type="entry name" value="Metallo-B-lactamas"/>
</dbReference>
<dbReference type="PANTHER" id="PTHR23131">
    <property type="entry name" value="ENDORIBONUCLEASE LACTB2"/>
    <property type="match status" value="1"/>
</dbReference>
<gene>
    <name evidence="2" type="ORF">ABE65_013600</name>
</gene>